<accession>A0A2A2K5K5</accession>
<evidence type="ECO:0000256" key="6">
    <source>
        <dbReference type="ARBA" id="ARBA00048873"/>
    </source>
</evidence>
<feature type="compositionally biased region" description="Low complexity" evidence="7">
    <location>
        <begin position="557"/>
        <end position="567"/>
    </location>
</feature>
<dbReference type="InterPro" id="IPR036871">
    <property type="entry name" value="PX_dom_sf"/>
</dbReference>
<dbReference type="GO" id="GO:0004146">
    <property type="term" value="F:dihydrofolate reductase activity"/>
    <property type="evidence" value="ECO:0007669"/>
    <property type="project" value="UniProtKB-EC"/>
</dbReference>
<dbReference type="AlphaFoldDB" id="A0A2A2K5K5"/>
<feature type="region of interest" description="Disordered" evidence="7">
    <location>
        <begin position="179"/>
        <end position="198"/>
    </location>
</feature>
<dbReference type="UniPathway" id="UPA00077">
    <property type="reaction ID" value="UER00158"/>
</dbReference>
<feature type="domain" description="DHFR" evidence="8">
    <location>
        <begin position="7"/>
        <end position="181"/>
    </location>
</feature>
<name>A0A2A2K5K5_9BILA</name>
<evidence type="ECO:0000256" key="1">
    <source>
        <dbReference type="ARBA" id="ARBA00004903"/>
    </source>
</evidence>
<comment type="pathway">
    <text evidence="1">Cofactor biosynthesis; tetrahydrofolate biosynthesis; 5,6,7,8-tetrahydrofolate from 7,8-dihydrofolate: step 1/1.</text>
</comment>
<dbReference type="SUPFAM" id="SSF53597">
    <property type="entry name" value="Dihydrofolate reductase-like"/>
    <property type="match status" value="1"/>
</dbReference>
<evidence type="ECO:0000256" key="4">
    <source>
        <dbReference type="ARBA" id="ARBA00022857"/>
    </source>
</evidence>
<evidence type="ECO:0000256" key="7">
    <source>
        <dbReference type="SAM" id="MobiDB-lite"/>
    </source>
</evidence>
<keyword evidence="3" id="KW-0554">One-carbon metabolism</keyword>
<dbReference type="GO" id="GO:0046654">
    <property type="term" value="P:tetrahydrofolate biosynthetic process"/>
    <property type="evidence" value="ECO:0007669"/>
    <property type="project" value="UniProtKB-UniPathway"/>
</dbReference>
<evidence type="ECO:0000256" key="3">
    <source>
        <dbReference type="ARBA" id="ARBA00022563"/>
    </source>
</evidence>
<dbReference type="PANTHER" id="PTHR48069">
    <property type="entry name" value="DIHYDROFOLATE REDUCTASE"/>
    <property type="match status" value="1"/>
</dbReference>
<dbReference type="GO" id="GO:0046452">
    <property type="term" value="P:dihydrofolate metabolic process"/>
    <property type="evidence" value="ECO:0007669"/>
    <property type="project" value="TreeGrafter"/>
</dbReference>
<sequence length="710" mass="80772">MAHRFRSQALIVAMDAEMGIGKGGGLPWQLKHDMQRFMRLTSKTQDPKNKNVIVMGRKCWQSIPEKFRPLKNRINIVLSRTLEEHESENLIVCNDISRVSEIVANLENVEKIWNIGGKEIYQWALDADLVQELYVTKIHKSFETDVKLDGISWENFEEDTEKREEPITEADTTYTFHINMVNRGKKKSDSSDRSSRATVRNMAHSNNVNGESVPHNTSNCSSGSRKKSTSGESTEQLQALDPSNDSVFNSLRQDTTSVEVQTEKQSDLMINFLALPQEERMSSLCEMLSTIDPLEVRLAAACLEGIRTTQSSQLKHLEIRANTSAAVDNIRNQQLTMENYQKCVDAVYALVTLLTPANRPIAMQYIGCIERLISERIRINPEYTNIADRVKALRLIFRLVSACIHHPAFPGDFRVRMTVVIDDLQQEIWDAQRQIQEANHAGPDAEGESAFQSVSECGAPSSASSFHFINKFETTLAHDDNFCIQMIWNDGERTFARRTRREIFELHHKLLDLFGEERREQMKRSHEDAAASCSGMSDGTRRVSNEVQNAERERSRTNSNTTTGNESTVDRLLPYLHMDSSPTTFINYINGLSNLPTRIMMSPIIYEEFYASRYKTADFERGLTSQETSVHQQISSPYKPQPGRHFSAFPVYATFAMPQDQVYATTQAPMAYSPAMIPPVFQVFYPSCSNCGESHPYYQCLQTTLLDEKK</sequence>
<dbReference type="GO" id="GO:0050661">
    <property type="term" value="F:NADP binding"/>
    <property type="evidence" value="ECO:0007669"/>
    <property type="project" value="InterPro"/>
</dbReference>
<dbReference type="PROSITE" id="PS00075">
    <property type="entry name" value="DHFR_1"/>
    <property type="match status" value="1"/>
</dbReference>
<evidence type="ECO:0000256" key="2">
    <source>
        <dbReference type="ARBA" id="ARBA00012856"/>
    </source>
</evidence>
<feature type="compositionally biased region" description="Polar residues" evidence="7">
    <location>
        <begin position="203"/>
        <end position="223"/>
    </location>
</feature>
<dbReference type="InterPro" id="IPR058599">
    <property type="entry name" value="PHAT_Smg/ZCCHC2-like"/>
</dbReference>
<comment type="caution">
    <text evidence="9">The sequence shown here is derived from an EMBL/GenBank/DDBJ whole genome shotgun (WGS) entry which is preliminary data.</text>
</comment>
<feature type="region of interest" description="Disordered" evidence="7">
    <location>
        <begin position="522"/>
        <end position="567"/>
    </location>
</feature>
<dbReference type="Proteomes" id="UP000218231">
    <property type="component" value="Unassembled WGS sequence"/>
</dbReference>
<evidence type="ECO:0000259" key="8">
    <source>
        <dbReference type="PROSITE" id="PS51330"/>
    </source>
</evidence>
<evidence type="ECO:0000313" key="10">
    <source>
        <dbReference type="Proteomes" id="UP000218231"/>
    </source>
</evidence>
<dbReference type="OrthoDB" id="4664297at2759"/>
<dbReference type="Gene3D" id="3.30.1520.10">
    <property type="entry name" value="Phox-like domain"/>
    <property type="match status" value="1"/>
</dbReference>
<comment type="catalytic activity">
    <reaction evidence="6">
        <text>(6S)-5,6,7,8-tetrahydrofolate + NADP(+) = 7,8-dihydrofolate + NADPH + H(+)</text>
        <dbReference type="Rhea" id="RHEA:15009"/>
        <dbReference type="ChEBI" id="CHEBI:15378"/>
        <dbReference type="ChEBI" id="CHEBI:57451"/>
        <dbReference type="ChEBI" id="CHEBI:57453"/>
        <dbReference type="ChEBI" id="CHEBI:57783"/>
        <dbReference type="ChEBI" id="CHEBI:58349"/>
        <dbReference type="EC" id="1.5.1.3"/>
    </reaction>
</comment>
<dbReference type="InterPro" id="IPR001796">
    <property type="entry name" value="DHFR_dom"/>
</dbReference>
<feature type="compositionally biased region" description="Basic and acidic residues" evidence="7">
    <location>
        <begin position="539"/>
        <end position="556"/>
    </location>
</feature>
<evidence type="ECO:0000256" key="5">
    <source>
        <dbReference type="ARBA" id="ARBA00023002"/>
    </source>
</evidence>
<dbReference type="EMBL" id="LIAE01009606">
    <property type="protein sequence ID" value="PAV69079.1"/>
    <property type="molecule type" value="Genomic_DNA"/>
</dbReference>
<dbReference type="InterPro" id="IPR012259">
    <property type="entry name" value="DHFR"/>
</dbReference>
<dbReference type="EC" id="1.5.1.3" evidence="2"/>
<gene>
    <name evidence="9" type="ORF">WR25_21951</name>
</gene>
<dbReference type="GO" id="GO:0005739">
    <property type="term" value="C:mitochondrion"/>
    <property type="evidence" value="ECO:0007669"/>
    <property type="project" value="TreeGrafter"/>
</dbReference>
<dbReference type="Pfam" id="PF00186">
    <property type="entry name" value="DHFR_1"/>
    <property type="match status" value="1"/>
</dbReference>
<reference evidence="9 10" key="1">
    <citation type="journal article" date="2017" name="Curr. Biol.">
        <title>Genome architecture and evolution of a unichromosomal asexual nematode.</title>
        <authorList>
            <person name="Fradin H."/>
            <person name="Zegar C."/>
            <person name="Gutwein M."/>
            <person name="Lucas J."/>
            <person name="Kovtun M."/>
            <person name="Corcoran D."/>
            <person name="Baugh L.R."/>
            <person name="Kiontke K."/>
            <person name="Gunsalus K."/>
            <person name="Fitch D.H."/>
            <person name="Piano F."/>
        </authorList>
    </citation>
    <scope>NUCLEOTIDE SEQUENCE [LARGE SCALE GENOMIC DNA]</scope>
    <source>
        <strain evidence="9">PF1309</strain>
    </source>
</reference>
<evidence type="ECO:0000313" key="9">
    <source>
        <dbReference type="EMBL" id="PAV69079.1"/>
    </source>
</evidence>
<dbReference type="GO" id="GO:0035091">
    <property type="term" value="F:phosphatidylinositol binding"/>
    <property type="evidence" value="ECO:0007669"/>
    <property type="project" value="InterPro"/>
</dbReference>
<dbReference type="Pfam" id="PF26034">
    <property type="entry name" value="PHAT_SMAUG"/>
    <property type="match status" value="1"/>
</dbReference>
<dbReference type="Gene3D" id="3.40.430.10">
    <property type="entry name" value="Dihydrofolate Reductase, subunit A"/>
    <property type="match status" value="1"/>
</dbReference>
<keyword evidence="10" id="KW-1185">Reference proteome</keyword>
<dbReference type="GO" id="GO:0006730">
    <property type="term" value="P:one-carbon metabolic process"/>
    <property type="evidence" value="ECO:0007669"/>
    <property type="project" value="UniProtKB-KW"/>
</dbReference>
<feature type="region of interest" description="Disordered" evidence="7">
    <location>
        <begin position="203"/>
        <end position="249"/>
    </location>
</feature>
<dbReference type="GO" id="GO:0046655">
    <property type="term" value="P:folic acid metabolic process"/>
    <property type="evidence" value="ECO:0007669"/>
    <property type="project" value="TreeGrafter"/>
</dbReference>
<organism evidence="9 10">
    <name type="scientific">Diploscapter pachys</name>
    <dbReference type="NCBI Taxonomy" id="2018661"/>
    <lineage>
        <taxon>Eukaryota</taxon>
        <taxon>Metazoa</taxon>
        <taxon>Ecdysozoa</taxon>
        <taxon>Nematoda</taxon>
        <taxon>Chromadorea</taxon>
        <taxon>Rhabditida</taxon>
        <taxon>Rhabditina</taxon>
        <taxon>Rhabditomorpha</taxon>
        <taxon>Rhabditoidea</taxon>
        <taxon>Rhabditidae</taxon>
        <taxon>Diploscapter</taxon>
    </lineage>
</organism>
<protein>
    <recommendedName>
        <fullName evidence="2">dihydrofolate reductase</fullName>
        <ecNumber evidence="2">1.5.1.3</ecNumber>
    </recommendedName>
</protein>
<proteinExistence type="predicted"/>
<dbReference type="PRINTS" id="PR00070">
    <property type="entry name" value="DHFR"/>
</dbReference>
<dbReference type="CDD" id="cd00209">
    <property type="entry name" value="DHFR"/>
    <property type="match status" value="1"/>
</dbReference>
<dbReference type="PROSITE" id="PS51330">
    <property type="entry name" value="DHFR_2"/>
    <property type="match status" value="1"/>
</dbReference>
<feature type="compositionally biased region" description="Polar residues" evidence="7">
    <location>
        <begin position="230"/>
        <end position="249"/>
    </location>
</feature>
<keyword evidence="4" id="KW-0521">NADP</keyword>
<dbReference type="PANTHER" id="PTHR48069:SF3">
    <property type="entry name" value="DIHYDROFOLATE REDUCTASE"/>
    <property type="match status" value="1"/>
</dbReference>
<dbReference type="InterPro" id="IPR017925">
    <property type="entry name" value="DHFR_CS"/>
</dbReference>
<dbReference type="InterPro" id="IPR024072">
    <property type="entry name" value="DHFR-like_dom_sf"/>
</dbReference>
<dbReference type="STRING" id="2018661.A0A2A2K5K5"/>
<keyword evidence="5" id="KW-0560">Oxidoreductase</keyword>